<dbReference type="AlphaFoldDB" id="A0A212RQI9"/>
<organism evidence="1 2">
    <name type="scientific">Arboricoccus pini</name>
    <dbReference type="NCBI Taxonomy" id="1963835"/>
    <lineage>
        <taxon>Bacteria</taxon>
        <taxon>Pseudomonadati</taxon>
        <taxon>Pseudomonadota</taxon>
        <taxon>Alphaproteobacteria</taxon>
        <taxon>Geminicoccales</taxon>
        <taxon>Geminicoccaceae</taxon>
        <taxon>Arboricoccus</taxon>
    </lineage>
</organism>
<protein>
    <submittedName>
        <fullName evidence="1">Uncharacterized protein</fullName>
    </submittedName>
</protein>
<evidence type="ECO:0000313" key="2">
    <source>
        <dbReference type="Proteomes" id="UP000197065"/>
    </source>
</evidence>
<gene>
    <name evidence="1" type="ORF">SAMN07250955_11225</name>
</gene>
<accession>A0A212RQI9</accession>
<dbReference type="RefSeq" id="WP_088562365.1">
    <property type="nucleotide sequence ID" value="NZ_FYEH01000012.1"/>
</dbReference>
<proteinExistence type="predicted"/>
<dbReference type="EMBL" id="FYEH01000012">
    <property type="protein sequence ID" value="SNB74689.1"/>
    <property type="molecule type" value="Genomic_DNA"/>
</dbReference>
<sequence length="168" mass="18490">MRLRALTQLARKRQLDYGRGAEIWGMVDAQATARITDVQFAGTLIGHELCVYPTNIVVELQGQQVIRVARESQPGSCWDKLIIAREQQHAAINGAAMTEAAAAIRDRLATVSQSAVDRSFAAMREELTQEISLVADQQLAATLDQGKVRHAAIEGRRPVYDVVHGCLR</sequence>
<keyword evidence="2" id="KW-1185">Reference proteome</keyword>
<evidence type="ECO:0000313" key="1">
    <source>
        <dbReference type="EMBL" id="SNB74689.1"/>
    </source>
</evidence>
<name>A0A212RQI9_9PROT</name>
<reference evidence="1 2" key="1">
    <citation type="submission" date="2017-06" db="EMBL/GenBank/DDBJ databases">
        <authorList>
            <person name="Kim H.J."/>
            <person name="Triplett B.A."/>
        </authorList>
    </citation>
    <scope>NUCLEOTIDE SEQUENCE [LARGE SCALE GENOMIC DNA]</scope>
    <source>
        <strain evidence="1 2">B29T1</strain>
    </source>
</reference>
<dbReference type="Proteomes" id="UP000197065">
    <property type="component" value="Unassembled WGS sequence"/>
</dbReference>